<dbReference type="InterPro" id="IPR023031">
    <property type="entry name" value="OPRT"/>
</dbReference>
<sequence>MKYWKNIARVALDIGAIRINPEKPFTWASGYRMPVYNDNRLLLGEPKHRFLIAESMQENIERDHIPVDCIAGTATAGIPHATTLANMMELPLVYVRPSSKEHGLQNQIEGILEPGQEVVVIEDLISTGGSALKAVEALRAAGARVAHCLCIFSYGFESARAAFEAADCQLHMLLTFPNLVAFAEENGRIDADQKALLEAWYENPFEWATQNGR</sequence>
<name>M1Z0J3_NITG3</name>
<dbReference type="GO" id="GO:0019856">
    <property type="term" value="P:pyrimidine nucleobase biosynthetic process"/>
    <property type="evidence" value="ECO:0007669"/>
    <property type="project" value="TreeGrafter"/>
</dbReference>
<evidence type="ECO:0000256" key="6">
    <source>
        <dbReference type="HAMAP-Rule" id="MF_01208"/>
    </source>
</evidence>
<evidence type="ECO:0000256" key="2">
    <source>
        <dbReference type="ARBA" id="ARBA00011971"/>
    </source>
</evidence>
<dbReference type="InterPro" id="IPR000836">
    <property type="entry name" value="PRTase_dom"/>
</dbReference>
<dbReference type="SUPFAM" id="SSF53271">
    <property type="entry name" value="PRTase-like"/>
    <property type="match status" value="1"/>
</dbReference>
<dbReference type="EC" id="2.4.2.10" evidence="2 6"/>
<feature type="binding site" description="in other chain" evidence="6">
    <location>
        <begin position="122"/>
        <end position="130"/>
    </location>
    <ligand>
        <name>5-phospho-alpha-D-ribose 1-diphosphate</name>
        <dbReference type="ChEBI" id="CHEBI:58017"/>
        <note>ligand shared between dimeric partners</note>
    </ligand>
</feature>
<dbReference type="InterPro" id="IPR004467">
    <property type="entry name" value="Or_phspho_trans_dom"/>
</dbReference>
<dbReference type="AlphaFoldDB" id="M1Z0J3"/>
<dbReference type="GO" id="GO:0044205">
    <property type="term" value="P:'de novo' UMP biosynthetic process"/>
    <property type="evidence" value="ECO:0007669"/>
    <property type="project" value="UniProtKB-UniRule"/>
</dbReference>
<evidence type="ECO:0000259" key="7">
    <source>
        <dbReference type="Pfam" id="PF00156"/>
    </source>
</evidence>
<dbReference type="RefSeq" id="WP_005009646.1">
    <property type="nucleotide sequence ID" value="NZ_HG422173.1"/>
</dbReference>
<dbReference type="UniPathway" id="UPA00070">
    <property type="reaction ID" value="UER00119"/>
</dbReference>
<dbReference type="GO" id="GO:0000287">
    <property type="term" value="F:magnesium ion binding"/>
    <property type="evidence" value="ECO:0007669"/>
    <property type="project" value="UniProtKB-UniRule"/>
</dbReference>
<dbReference type="PANTHER" id="PTHR19278:SF9">
    <property type="entry name" value="URIDINE 5'-MONOPHOSPHATE SYNTHASE"/>
    <property type="match status" value="1"/>
</dbReference>
<comment type="cofactor">
    <cofactor evidence="6">
        <name>Mg(2+)</name>
        <dbReference type="ChEBI" id="CHEBI:18420"/>
    </cofactor>
</comment>
<evidence type="ECO:0000256" key="3">
    <source>
        <dbReference type="ARBA" id="ARBA00022676"/>
    </source>
</evidence>
<proteinExistence type="inferred from homology"/>
<dbReference type="OrthoDB" id="9802134at2"/>
<comment type="function">
    <text evidence="6">Catalyzes the transfer of a ribosyl phosphate group from 5-phosphoribose 1-diphosphate to orotate, leading to the formation of orotidine monophosphate (OMP).</text>
</comment>
<keyword evidence="3 6" id="KW-0328">Glycosyltransferase</keyword>
<evidence type="ECO:0000256" key="5">
    <source>
        <dbReference type="ARBA" id="ARBA00022975"/>
    </source>
</evidence>
<dbReference type="Pfam" id="PF00156">
    <property type="entry name" value="Pribosyltran"/>
    <property type="match status" value="1"/>
</dbReference>
<evidence type="ECO:0000313" key="9">
    <source>
        <dbReference type="Proteomes" id="UP000011704"/>
    </source>
</evidence>
<feature type="binding site" evidence="6">
    <location>
        <position position="100"/>
    </location>
    <ligand>
        <name>5-phospho-alpha-D-ribose 1-diphosphate</name>
        <dbReference type="ChEBI" id="CHEBI:58017"/>
        <note>ligand shared between dimeric partners</note>
    </ligand>
</feature>
<evidence type="ECO:0000256" key="1">
    <source>
        <dbReference type="ARBA" id="ARBA00004889"/>
    </source>
</evidence>
<protein>
    <recommendedName>
        <fullName evidence="2 6">Orotate phosphoribosyltransferase</fullName>
        <shortName evidence="6">OPRT</shortName>
        <shortName evidence="6">OPRTase</shortName>
        <ecNumber evidence="2 6">2.4.2.10</ecNumber>
    </recommendedName>
</protein>
<dbReference type="FunCoup" id="M1Z0J3">
    <property type="interactions" value="426"/>
</dbReference>
<comment type="pathway">
    <text evidence="1 6">Pyrimidine metabolism; UMP biosynthesis via de novo pathway; UMP from orotate: step 1/2.</text>
</comment>
<comment type="subunit">
    <text evidence="6">Homodimer.</text>
</comment>
<reference evidence="8 9" key="1">
    <citation type="journal article" date="2013" name="Front. Microbiol.">
        <title>The genome of Nitrospina gracilis illuminates the metabolism and evolution of the major marine nitrite oxidizer.</title>
        <authorList>
            <person name="Luecker S."/>
            <person name="Nowka B."/>
            <person name="Rattei T."/>
            <person name="Spieck E."/>
            <person name="and Daims H."/>
        </authorList>
    </citation>
    <scope>NUCLEOTIDE SEQUENCE [LARGE SCALE GENOMIC DNA]</scope>
    <source>
        <strain evidence="8 9">3/211</strain>
    </source>
</reference>
<keyword evidence="5 6" id="KW-0665">Pyrimidine biosynthesis</keyword>
<feature type="binding site" evidence="6">
    <location>
        <position position="102"/>
    </location>
    <ligand>
        <name>5-phospho-alpha-D-ribose 1-diphosphate</name>
        <dbReference type="ChEBI" id="CHEBI:58017"/>
        <note>ligand shared between dimeric partners</note>
    </ligand>
</feature>
<feature type="binding site" evidence="6">
    <location>
        <position position="126"/>
    </location>
    <ligand>
        <name>orotate</name>
        <dbReference type="ChEBI" id="CHEBI:30839"/>
    </ligand>
</feature>
<dbReference type="InterPro" id="IPR029057">
    <property type="entry name" value="PRTase-like"/>
</dbReference>
<organism evidence="8 9">
    <name type="scientific">Nitrospina gracilis (strain 3/211)</name>
    <dbReference type="NCBI Taxonomy" id="1266370"/>
    <lineage>
        <taxon>Bacteria</taxon>
        <taxon>Pseudomonadati</taxon>
        <taxon>Nitrospinota/Tectimicrobiota group</taxon>
        <taxon>Nitrospinota</taxon>
        <taxon>Nitrospinia</taxon>
        <taxon>Nitrospinales</taxon>
        <taxon>Nitrospinaceae</taxon>
        <taxon>Nitrospina</taxon>
    </lineage>
</organism>
<dbReference type="STRING" id="1266370.NITGR_600010"/>
<dbReference type="NCBIfam" id="TIGR00336">
    <property type="entry name" value="pyrE"/>
    <property type="match status" value="1"/>
</dbReference>
<keyword evidence="6" id="KW-0460">Magnesium</keyword>
<dbReference type="EMBL" id="CAQJ01000067">
    <property type="protein sequence ID" value="CCQ91225.1"/>
    <property type="molecule type" value="Genomic_DNA"/>
</dbReference>
<comment type="catalytic activity">
    <reaction evidence="6">
        <text>orotidine 5'-phosphate + diphosphate = orotate + 5-phospho-alpha-D-ribose 1-diphosphate</text>
        <dbReference type="Rhea" id="RHEA:10380"/>
        <dbReference type="ChEBI" id="CHEBI:30839"/>
        <dbReference type="ChEBI" id="CHEBI:33019"/>
        <dbReference type="ChEBI" id="CHEBI:57538"/>
        <dbReference type="ChEBI" id="CHEBI:58017"/>
        <dbReference type="EC" id="2.4.2.10"/>
    </reaction>
</comment>
<evidence type="ECO:0000313" key="8">
    <source>
        <dbReference type="EMBL" id="CCQ91225.1"/>
    </source>
</evidence>
<comment type="caution">
    <text evidence="6">Lacks conserved residue(s) required for the propagation of feature annotation.</text>
</comment>
<dbReference type="CDD" id="cd06223">
    <property type="entry name" value="PRTases_typeI"/>
    <property type="match status" value="1"/>
</dbReference>
<accession>M1Z0J3</accession>
<feature type="binding site" evidence="6">
    <location>
        <position position="96"/>
    </location>
    <ligand>
        <name>5-phospho-alpha-D-ribose 1-diphosphate</name>
        <dbReference type="ChEBI" id="CHEBI:58017"/>
        <note>ligand shared between dimeric partners</note>
    </ligand>
</feature>
<dbReference type="HOGENOM" id="CLU_074878_1_1_0"/>
<dbReference type="Proteomes" id="UP000011704">
    <property type="component" value="Unassembled WGS sequence"/>
</dbReference>
<dbReference type="InParanoid" id="M1Z0J3"/>
<keyword evidence="4 6" id="KW-0808">Transferase</keyword>
<dbReference type="PANTHER" id="PTHR19278">
    <property type="entry name" value="OROTATE PHOSPHORIBOSYLTRANSFERASE"/>
    <property type="match status" value="1"/>
</dbReference>
<keyword evidence="9" id="KW-1185">Reference proteome</keyword>
<dbReference type="Gene3D" id="3.40.50.2020">
    <property type="match status" value="1"/>
</dbReference>
<feature type="domain" description="Phosphoribosyltransferase" evidence="7">
    <location>
        <begin position="52"/>
        <end position="152"/>
    </location>
</feature>
<evidence type="ECO:0000256" key="4">
    <source>
        <dbReference type="ARBA" id="ARBA00022679"/>
    </source>
</evidence>
<comment type="similarity">
    <text evidence="6">Belongs to the purine/pyrimidine phosphoribosyltransferase family. PyrE subfamily.</text>
</comment>
<comment type="caution">
    <text evidence="8">The sequence shown here is derived from an EMBL/GenBank/DDBJ whole genome shotgun (WGS) entry which is preliminary data.</text>
</comment>
<dbReference type="HAMAP" id="MF_01208">
    <property type="entry name" value="PyrE"/>
    <property type="match status" value="1"/>
</dbReference>
<gene>
    <name evidence="6 8" type="primary">pyrE</name>
    <name evidence="8" type="ORF">NITGR_600010</name>
</gene>
<dbReference type="GO" id="GO:0004588">
    <property type="term" value="F:orotate phosphoribosyltransferase activity"/>
    <property type="evidence" value="ECO:0007669"/>
    <property type="project" value="UniProtKB-UniRule"/>
</dbReference>